<evidence type="ECO:0000313" key="5">
    <source>
        <dbReference type="EMBL" id="PZO77343.1"/>
    </source>
</evidence>
<dbReference type="AlphaFoldDB" id="A0A2W4Z4Y1"/>
<dbReference type="Proteomes" id="UP000248614">
    <property type="component" value="Unassembled WGS sequence"/>
</dbReference>
<organism evidence="5 6">
    <name type="scientific">Sphingomonas hengshuiensis</name>
    <dbReference type="NCBI Taxonomy" id="1609977"/>
    <lineage>
        <taxon>Bacteria</taxon>
        <taxon>Pseudomonadati</taxon>
        <taxon>Pseudomonadota</taxon>
        <taxon>Alphaproteobacteria</taxon>
        <taxon>Sphingomonadales</taxon>
        <taxon>Sphingomonadaceae</taxon>
        <taxon>Sphingomonas</taxon>
    </lineage>
</organism>
<keyword evidence="4" id="KW-0460">Magnesium</keyword>
<evidence type="ECO:0000256" key="1">
    <source>
        <dbReference type="ARBA" id="ARBA00005199"/>
    </source>
</evidence>
<dbReference type="NCBIfam" id="TIGR00685">
    <property type="entry name" value="T6PP"/>
    <property type="match status" value="1"/>
</dbReference>
<evidence type="ECO:0000313" key="6">
    <source>
        <dbReference type="Proteomes" id="UP000248614"/>
    </source>
</evidence>
<dbReference type="NCBIfam" id="TIGR01484">
    <property type="entry name" value="HAD-SF-IIB"/>
    <property type="match status" value="1"/>
</dbReference>
<dbReference type="InterPro" id="IPR006379">
    <property type="entry name" value="HAD-SF_hydro_IIB"/>
</dbReference>
<dbReference type="InterPro" id="IPR036412">
    <property type="entry name" value="HAD-like_sf"/>
</dbReference>
<dbReference type="Gene3D" id="3.40.50.1000">
    <property type="entry name" value="HAD superfamily/HAD-like"/>
    <property type="match status" value="1"/>
</dbReference>
<name>A0A2W4Z4Y1_9SPHN</name>
<accession>A0A2W4Z4Y1</accession>
<evidence type="ECO:0000256" key="4">
    <source>
        <dbReference type="RuleBase" id="RU361117"/>
    </source>
</evidence>
<comment type="function">
    <text evidence="4">Removes the phosphate from trehalose 6-phosphate to produce free trehalose.</text>
</comment>
<dbReference type="EMBL" id="QFNF01000021">
    <property type="protein sequence ID" value="PZO77343.1"/>
    <property type="molecule type" value="Genomic_DNA"/>
</dbReference>
<evidence type="ECO:0000256" key="2">
    <source>
        <dbReference type="ARBA" id="ARBA00008770"/>
    </source>
</evidence>
<dbReference type="EC" id="3.1.3.12" evidence="4"/>
<proteinExistence type="inferred from homology"/>
<reference evidence="5 6" key="1">
    <citation type="submission" date="2017-08" db="EMBL/GenBank/DDBJ databases">
        <title>Infants hospitalized years apart are colonized by the same room-sourced microbial strains.</title>
        <authorList>
            <person name="Brooks B."/>
            <person name="Olm M.R."/>
            <person name="Firek B.A."/>
            <person name="Baker R."/>
            <person name="Thomas B.C."/>
            <person name="Morowitz M.J."/>
            <person name="Banfield J.F."/>
        </authorList>
    </citation>
    <scope>NUCLEOTIDE SEQUENCE [LARGE SCALE GENOMIC DNA]</scope>
    <source>
        <strain evidence="5">S2_018_000_R3_110</strain>
    </source>
</reference>
<dbReference type="GO" id="GO:0005992">
    <property type="term" value="P:trehalose biosynthetic process"/>
    <property type="evidence" value="ECO:0007669"/>
    <property type="project" value="UniProtKB-UniPathway"/>
</dbReference>
<dbReference type="InterPro" id="IPR023214">
    <property type="entry name" value="HAD_sf"/>
</dbReference>
<dbReference type="InterPro" id="IPR003337">
    <property type="entry name" value="Trehalose_PPase"/>
</dbReference>
<dbReference type="GO" id="GO:0046872">
    <property type="term" value="F:metal ion binding"/>
    <property type="evidence" value="ECO:0007669"/>
    <property type="project" value="UniProtKB-KW"/>
</dbReference>
<comment type="similarity">
    <text evidence="2 4">Belongs to the trehalose phosphatase family.</text>
</comment>
<dbReference type="UniPathway" id="UPA00299"/>
<keyword evidence="3 4" id="KW-0378">Hydrolase</keyword>
<dbReference type="PANTHER" id="PTHR43768:SF3">
    <property type="entry name" value="TREHALOSE 6-PHOSPHATE PHOSPHATASE"/>
    <property type="match status" value="1"/>
</dbReference>
<dbReference type="SUPFAM" id="SSF56784">
    <property type="entry name" value="HAD-like"/>
    <property type="match status" value="1"/>
</dbReference>
<gene>
    <name evidence="5" type="primary">otsB</name>
    <name evidence="5" type="ORF">DI632_09350</name>
</gene>
<dbReference type="Gene3D" id="3.30.70.1020">
    <property type="entry name" value="Trehalose-6-phosphate phosphatase related protein, domain 2"/>
    <property type="match status" value="1"/>
</dbReference>
<dbReference type="PANTHER" id="PTHR43768">
    <property type="entry name" value="TREHALOSE 6-PHOSPHATE PHOSPHATASE"/>
    <property type="match status" value="1"/>
</dbReference>
<dbReference type="Pfam" id="PF02358">
    <property type="entry name" value="Trehalose_PPase"/>
    <property type="match status" value="1"/>
</dbReference>
<keyword evidence="4" id="KW-0479">Metal-binding</keyword>
<comment type="cofactor">
    <cofactor evidence="4">
        <name>Mg(2+)</name>
        <dbReference type="ChEBI" id="CHEBI:18420"/>
    </cofactor>
</comment>
<dbReference type="InterPro" id="IPR044651">
    <property type="entry name" value="OTSB-like"/>
</dbReference>
<comment type="pathway">
    <text evidence="1 4">Glycan biosynthesis; trehalose biosynthesis.</text>
</comment>
<evidence type="ECO:0000256" key="3">
    <source>
        <dbReference type="ARBA" id="ARBA00022801"/>
    </source>
</evidence>
<comment type="caution">
    <text evidence="5">The sequence shown here is derived from an EMBL/GenBank/DDBJ whole genome shotgun (WGS) entry which is preliminary data.</text>
</comment>
<comment type="catalytic activity">
    <reaction evidence="4">
        <text>alpha,alpha-trehalose 6-phosphate + H2O = alpha,alpha-trehalose + phosphate</text>
        <dbReference type="Rhea" id="RHEA:23420"/>
        <dbReference type="ChEBI" id="CHEBI:15377"/>
        <dbReference type="ChEBI" id="CHEBI:16551"/>
        <dbReference type="ChEBI" id="CHEBI:43474"/>
        <dbReference type="ChEBI" id="CHEBI:58429"/>
        <dbReference type="EC" id="3.1.3.12"/>
    </reaction>
</comment>
<protein>
    <recommendedName>
        <fullName evidence="4">Trehalose 6-phosphate phosphatase</fullName>
        <ecNumber evidence="4">3.1.3.12</ecNumber>
    </recommendedName>
</protein>
<sequence length="247" mass="26013">MAHQDLPPPPAGLLDDAGLFLDFDGTLVELADRPEAVMVGAPLHALLARLAQRLDGRVAIVSGRSIEQLDGFLGDTIAPYAVVGSHGAEIRPAGGTTLLPDRPASLAAAERAFTDRFGDDPRIVIEIKTLGVAIHYRGAPEVEQEAHALVDAFAQRDGLTAQAGKMMIELRMDGHDKGTAIATLCEDAPFAGHAPIFVGDDLTDEPGMVVAAHHGGAGILIGSMRDTAATYRLDNVAAFLDWLEKNA</sequence>
<dbReference type="GO" id="GO:0004805">
    <property type="term" value="F:trehalose-phosphatase activity"/>
    <property type="evidence" value="ECO:0007669"/>
    <property type="project" value="UniProtKB-EC"/>
</dbReference>